<accession>A0A4P9YAH9</accession>
<dbReference type="AlphaFoldDB" id="A0A4P9YAH9"/>
<dbReference type="Proteomes" id="UP000281549">
    <property type="component" value="Unassembled WGS sequence"/>
</dbReference>
<protein>
    <submittedName>
        <fullName evidence="1">Uncharacterized protein</fullName>
    </submittedName>
</protein>
<reference evidence="2" key="1">
    <citation type="journal article" date="2018" name="Nat. Microbiol.">
        <title>Leveraging single-cell genomics to expand the fungal tree of life.</title>
        <authorList>
            <person name="Ahrendt S.R."/>
            <person name="Quandt C.A."/>
            <person name="Ciobanu D."/>
            <person name="Clum A."/>
            <person name="Salamov A."/>
            <person name="Andreopoulos B."/>
            <person name="Cheng J.F."/>
            <person name="Woyke T."/>
            <person name="Pelin A."/>
            <person name="Henrissat B."/>
            <person name="Reynolds N.K."/>
            <person name="Benny G.L."/>
            <person name="Smith M.E."/>
            <person name="James T.Y."/>
            <person name="Grigoriev I.V."/>
        </authorList>
    </citation>
    <scope>NUCLEOTIDE SEQUENCE [LARGE SCALE GENOMIC DNA]</scope>
    <source>
        <strain evidence="2">CSF55</strain>
    </source>
</reference>
<sequence>EVFAVIDSSGVKYALFSWKTVKIRYAFLSPEDQDKVLRNDTYIHATRDGIVDVPFNPSENRGIMIVESAKCEVDQMAATHRRLFAKELKIVQNLVPYSSLEKCTSYTL</sequence>
<evidence type="ECO:0000313" key="2">
    <source>
        <dbReference type="Proteomes" id="UP000281549"/>
    </source>
</evidence>
<name>A0A4P9YAH9_ROZAC</name>
<organism evidence="1 2">
    <name type="scientific">Rozella allomycis (strain CSF55)</name>
    <dbReference type="NCBI Taxonomy" id="988480"/>
    <lineage>
        <taxon>Eukaryota</taxon>
        <taxon>Fungi</taxon>
        <taxon>Fungi incertae sedis</taxon>
        <taxon>Cryptomycota</taxon>
        <taxon>Cryptomycota incertae sedis</taxon>
        <taxon>Rozella</taxon>
    </lineage>
</organism>
<feature type="non-terminal residue" evidence="1">
    <location>
        <position position="1"/>
    </location>
</feature>
<gene>
    <name evidence="1" type="ORF">ROZALSC1DRAFT_25541</name>
</gene>
<dbReference type="EMBL" id="ML006837">
    <property type="protein sequence ID" value="RKP16206.1"/>
    <property type="molecule type" value="Genomic_DNA"/>
</dbReference>
<proteinExistence type="predicted"/>
<evidence type="ECO:0000313" key="1">
    <source>
        <dbReference type="EMBL" id="RKP16206.1"/>
    </source>
</evidence>